<gene>
    <name evidence="1" type="ORF">GALL_209060</name>
</gene>
<name>A0A1J5RMX0_9ZZZZ</name>
<dbReference type="AlphaFoldDB" id="A0A1J5RMX0"/>
<dbReference type="SUPFAM" id="SSF51445">
    <property type="entry name" value="(Trans)glycosidases"/>
    <property type="match status" value="1"/>
</dbReference>
<accession>A0A1J5RMX0</accession>
<dbReference type="InterPro" id="IPR013780">
    <property type="entry name" value="Glyco_hydro_b"/>
</dbReference>
<reference evidence="1" key="1">
    <citation type="submission" date="2016-10" db="EMBL/GenBank/DDBJ databases">
        <title>Sequence of Gallionella enrichment culture.</title>
        <authorList>
            <person name="Poehlein A."/>
            <person name="Muehling M."/>
            <person name="Daniel R."/>
        </authorList>
    </citation>
    <scope>NUCLEOTIDE SEQUENCE</scope>
</reference>
<dbReference type="PROSITE" id="PS51257">
    <property type="entry name" value="PROKAR_LIPOPROTEIN"/>
    <property type="match status" value="1"/>
</dbReference>
<protein>
    <submittedName>
        <fullName evidence="1">Uncharacterized protein</fullName>
    </submittedName>
</protein>
<comment type="caution">
    <text evidence="1">The sequence shown here is derived from an EMBL/GenBank/DDBJ whole genome shotgun (WGS) entry which is preliminary data.</text>
</comment>
<proteinExistence type="predicted"/>
<evidence type="ECO:0000313" key="1">
    <source>
        <dbReference type="EMBL" id="OIQ97081.1"/>
    </source>
</evidence>
<organism evidence="1">
    <name type="scientific">mine drainage metagenome</name>
    <dbReference type="NCBI Taxonomy" id="410659"/>
    <lineage>
        <taxon>unclassified sequences</taxon>
        <taxon>metagenomes</taxon>
        <taxon>ecological metagenomes</taxon>
    </lineage>
</organism>
<sequence length="643" mass="70973">MKRQTAILTLAVLACTAVPVFAGPVPERATFNSAGALTSLITDGMQLPLTGELVVTFDGGVRQTLQPADQRSPITREGETLHWKGVSTFPNGGQAQFDAAWAVAPTGTVSVDATALSGAPALPGAPAHRWPLQVRTVEYDIDLPRASFKGWSYGGQGATLPAVHPANPEFYRAKTDRIQFVDPARNRTLTLVLDQARDLSVTDLWEGDTRAYRIRIRLGGGEWAPGDALKLGLEFSFTGRGSAPDAHVTVDPADRRYPFAGFGGDYCFDTRTPAADYMLDHVRNAWARLEFKAQAWERERGHPGPELVRDFELMQRMQQRHIPWILSLWRLPEHFYTDPNRKPFGTFGRRIAPDRWPEFLDLLGSYLVYLKTHYGAEPDLFSFNEPDLGVSIGFTPEQHRDAIVRIGAYLKSLGLKTRMLLGDTANPRGTHHYVLATAADPEAMRYVGAISFHSWGGGTPEQYRAWADVARWLRLPLIVAEAGVDPGAYRNHAYDSYSYGLEEAAQFQQLLRYARPEALVYWEFTEDYGLVHVRPDKSIGETGRYWLLRQFANLTPPNAEALGCASDRSDVLVSAFSAGDGRMVVHVLNLGPARDLVLSGLPTGAAWSSETTTDLEGGRKQAAVDVAAPVHLAARSLTTFVRD</sequence>
<dbReference type="Gene3D" id="2.60.40.1180">
    <property type="entry name" value="Golgi alpha-mannosidase II"/>
    <property type="match status" value="1"/>
</dbReference>
<dbReference type="InterPro" id="IPR017853">
    <property type="entry name" value="GH"/>
</dbReference>
<dbReference type="Gene3D" id="3.20.20.80">
    <property type="entry name" value="Glycosidases"/>
    <property type="match status" value="1"/>
</dbReference>
<dbReference type="EMBL" id="MLJW01000138">
    <property type="protein sequence ID" value="OIQ97081.1"/>
    <property type="molecule type" value="Genomic_DNA"/>
</dbReference>